<dbReference type="InterPro" id="IPR024423">
    <property type="entry name" value="DUF3050"/>
</dbReference>
<dbReference type="Gene3D" id="1.20.910.10">
    <property type="entry name" value="Heme oxygenase-like"/>
    <property type="match status" value="1"/>
</dbReference>
<keyword evidence="1" id="KW-0472">Membrane</keyword>
<keyword evidence="1" id="KW-1133">Transmembrane helix</keyword>
<feature type="transmembrane region" description="Helical" evidence="1">
    <location>
        <begin position="12"/>
        <end position="30"/>
    </location>
</feature>
<dbReference type="EMBL" id="FNJB01000011">
    <property type="protein sequence ID" value="SDP66665.1"/>
    <property type="molecule type" value="Genomic_DNA"/>
</dbReference>
<reference evidence="3" key="1">
    <citation type="submission" date="2016-10" db="EMBL/GenBank/DDBJ databases">
        <authorList>
            <person name="Varghese N."/>
            <person name="Submissions S."/>
        </authorList>
    </citation>
    <scope>NUCLEOTIDE SEQUENCE [LARGE SCALE GENOMIC DNA]</scope>
    <source>
        <strain evidence="3">IBRC-M 10655</strain>
    </source>
</reference>
<organism evidence="2 3">
    <name type="scientific">Actinokineospora alba</name>
    <dbReference type="NCBI Taxonomy" id="504798"/>
    <lineage>
        <taxon>Bacteria</taxon>
        <taxon>Bacillati</taxon>
        <taxon>Actinomycetota</taxon>
        <taxon>Actinomycetes</taxon>
        <taxon>Pseudonocardiales</taxon>
        <taxon>Pseudonocardiaceae</taxon>
        <taxon>Actinokineospora</taxon>
    </lineage>
</organism>
<dbReference type="Pfam" id="PF11251">
    <property type="entry name" value="DUF3050"/>
    <property type="match status" value="1"/>
</dbReference>
<evidence type="ECO:0000256" key="1">
    <source>
        <dbReference type="SAM" id="Phobius"/>
    </source>
</evidence>
<dbReference type="SUPFAM" id="SSF48613">
    <property type="entry name" value="Heme oxygenase-like"/>
    <property type="match status" value="1"/>
</dbReference>
<keyword evidence="3" id="KW-1185">Reference proteome</keyword>
<dbReference type="AlphaFoldDB" id="A0A1H0UKS9"/>
<dbReference type="STRING" id="504798.SAMN05421871_101318"/>
<dbReference type="Proteomes" id="UP000199651">
    <property type="component" value="Unassembled WGS sequence"/>
</dbReference>
<keyword evidence="1" id="KW-0812">Transmembrane</keyword>
<protein>
    <recommendedName>
        <fullName evidence="4">DUF3050 domain-containing protein</fullName>
    </recommendedName>
</protein>
<accession>A0A1H0UKS9</accession>
<gene>
    <name evidence="2" type="ORF">SAMN05192558_111263</name>
</gene>
<sequence>MLDLFRRHRSRRFGYVFFTLLIGGAYRPIFLNVRIVIFLSGKGGPQMSRYDWALSHPGIDRIRATIEPIRTEVARHPIYRRMSTTGDVAVFMAHHVFAVWDFMSLLKSLQRELTCVEVPWVPTTQPISRRLINDIVLVEESDEFGEGYVSHFELYRHAMARAGADTGPIDAFLDQLRAGVDVATSLVKAGVPEPAADFVRSTWQVITEAPVHCQAAAFAFGREDLIPEMFDQVVAAGGGRLDLFGEYLVRHIEVDGEQHTPMAMQMVADLCGPDGAKWSECARTLVGVLRARVRLWDGICAALDRQQTSAATIA</sequence>
<evidence type="ECO:0000313" key="2">
    <source>
        <dbReference type="EMBL" id="SDP66665.1"/>
    </source>
</evidence>
<dbReference type="InterPro" id="IPR016084">
    <property type="entry name" value="Haem_Oase-like_multi-hlx"/>
</dbReference>
<evidence type="ECO:0000313" key="3">
    <source>
        <dbReference type="Proteomes" id="UP000199651"/>
    </source>
</evidence>
<proteinExistence type="predicted"/>
<name>A0A1H0UKS9_9PSEU</name>
<evidence type="ECO:0008006" key="4">
    <source>
        <dbReference type="Google" id="ProtNLM"/>
    </source>
</evidence>